<dbReference type="GO" id="GO:0000298">
    <property type="term" value="F:endopolyphosphatase activity"/>
    <property type="evidence" value="ECO:0007669"/>
    <property type="project" value="TreeGrafter"/>
</dbReference>
<keyword evidence="2" id="KW-0479">Metal-binding</keyword>
<sequence length="154" mass="17452">MSMMHPIKRAWSDVIMPLFKRPKQIQVAALCYRDTEDGKRVLLITSRDTGRWIVPKGWPIDGLDGPGAALQEAWEEAGVTEADIESAPMGIYEYDKRLTEGLTVPVRAQVYLTRVRDLSTEYPEASERKRAWFSPKEASTLVDEPDLKAILYAL</sequence>
<dbReference type="GO" id="GO:1901911">
    <property type="term" value="P:adenosine 5'-(hexahydrogen pentaphosphate) catabolic process"/>
    <property type="evidence" value="ECO:0007669"/>
    <property type="project" value="TreeGrafter"/>
</dbReference>
<evidence type="ECO:0000313" key="6">
    <source>
        <dbReference type="EMBL" id="SFD48338.1"/>
    </source>
</evidence>
<keyword evidence="7" id="KW-1185">Reference proteome</keyword>
<dbReference type="InterPro" id="IPR047198">
    <property type="entry name" value="DDP-like_NUDIX"/>
</dbReference>
<protein>
    <submittedName>
        <fullName evidence="6">8-oxo-dGTP pyrophosphatase MutT, NUDIX family</fullName>
    </submittedName>
</protein>
<comment type="cofactor">
    <cofactor evidence="1">
        <name>Mg(2+)</name>
        <dbReference type="ChEBI" id="CHEBI:18420"/>
    </cofactor>
</comment>
<reference evidence="6 7" key="1">
    <citation type="submission" date="2016-10" db="EMBL/GenBank/DDBJ databases">
        <authorList>
            <person name="de Groot N.N."/>
        </authorList>
    </citation>
    <scope>NUCLEOTIDE SEQUENCE [LARGE SCALE GENOMIC DNA]</scope>
    <source>
        <strain evidence="6 7">DSM 11443</strain>
    </source>
</reference>
<dbReference type="GO" id="GO:0034431">
    <property type="term" value="F:bis(5'-adenosyl)-hexaphosphatase activity"/>
    <property type="evidence" value="ECO:0007669"/>
    <property type="project" value="TreeGrafter"/>
</dbReference>
<organism evidence="6 7">
    <name type="scientific">Sulfitobacter brevis</name>
    <dbReference type="NCBI Taxonomy" id="74348"/>
    <lineage>
        <taxon>Bacteria</taxon>
        <taxon>Pseudomonadati</taxon>
        <taxon>Pseudomonadota</taxon>
        <taxon>Alphaproteobacteria</taxon>
        <taxon>Rhodobacterales</taxon>
        <taxon>Roseobacteraceae</taxon>
        <taxon>Sulfitobacter</taxon>
    </lineage>
</organism>
<dbReference type="InterPro" id="IPR000086">
    <property type="entry name" value="NUDIX_hydrolase_dom"/>
</dbReference>
<dbReference type="EMBL" id="FOMW01000001">
    <property type="protein sequence ID" value="SFD48338.1"/>
    <property type="molecule type" value="Genomic_DNA"/>
</dbReference>
<gene>
    <name evidence="6" type="ORF">SAMN04488523_101114</name>
</gene>
<keyword evidence="4" id="KW-0460">Magnesium</keyword>
<dbReference type="PROSITE" id="PS51462">
    <property type="entry name" value="NUDIX"/>
    <property type="match status" value="1"/>
</dbReference>
<dbReference type="PANTHER" id="PTHR12629">
    <property type="entry name" value="DIPHOSPHOINOSITOL POLYPHOSPHATE PHOSPHOHYDROLASE"/>
    <property type="match status" value="1"/>
</dbReference>
<dbReference type="GO" id="GO:1901909">
    <property type="term" value="P:diadenosine hexaphosphate catabolic process"/>
    <property type="evidence" value="ECO:0007669"/>
    <property type="project" value="TreeGrafter"/>
</dbReference>
<dbReference type="GO" id="GO:1901907">
    <property type="term" value="P:diadenosine pentaphosphate catabolic process"/>
    <property type="evidence" value="ECO:0007669"/>
    <property type="project" value="TreeGrafter"/>
</dbReference>
<evidence type="ECO:0000256" key="1">
    <source>
        <dbReference type="ARBA" id="ARBA00001946"/>
    </source>
</evidence>
<dbReference type="CDD" id="cd04666">
    <property type="entry name" value="NUDIX_DIPP2_like_Nudt4"/>
    <property type="match status" value="1"/>
</dbReference>
<feature type="domain" description="Nudix hydrolase" evidence="5">
    <location>
        <begin position="22"/>
        <end position="154"/>
    </location>
</feature>
<dbReference type="InterPro" id="IPR015797">
    <property type="entry name" value="NUDIX_hydrolase-like_dom_sf"/>
</dbReference>
<dbReference type="GO" id="GO:0071543">
    <property type="term" value="P:diphosphoinositol polyphosphate metabolic process"/>
    <property type="evidence" value="ECO:0007669"/>
    <property type="project" value="TreeGrafter"/>
</dbReference>
<name>A0A1I1SUC1_9RHOB</name>
<dbReference type="AlphaFoldDB" id="A0A1I1SUC1"/>
<dbReference type="Proteomes" id="UP000198977">
    <property type="component" value="Unassembled WGS sequence"/>
</dbReference>
<evidence type="ECO:0000256" key="3">
    <source>
        <dbReference type="ARBA" id="ARBA00022801"/>
    </source>
</evidence>
<evidence type="ECO:0000256" key="4">
    <source>
        <dbReference type="ARBA" id="ARBA00022842"/>
    </source>
</evidence>
<evidence type="ECO:0000259" key="5">
    <source>
        <dbReference type="PROSITE" id="PS51462"/>
    </source>
</evidence>
<dbReference type="SUPFAM" id="SSF55811">
    <property type="entry name" value="Nudix"/>
    <property type="match status" value="1"/>
</dbReference>
<proteinExistence type="predicted"/>
<evidence type="ECO:0000256" key="2">
    <source>
        <dbReference type="ARBA" id="ARBA00022723"/>
    </source>
</evidence>
<dbReference type="STRING" id="74348.SAMN04488523_101114"/>
<dbReference type="Pfam" id="PF00293">
    <property type="entry name" value="NUDIX"/>
    <property type="match status" value="1"/>
</dbReference>
<dbReference type="GO" id="GO:0034432">
    <property type="term" value="F:bis(5'-adenosyl)-pentaphosphatase activity"/>
    <property type="evidence" value="ECO:0007669"/>
    <property type="project" value="TreeGrafter"/>
</dbReference>
<keyword evidence="3" id="KW-0378">Hydrolase</keyword>
<accession>A0A1I1SUC1</accession>
<evidence type="ECO:0000313" key="7">
    <source>
        <dbReference type="Proteomes" id="UP000198977"/>
    </source>
</evidence>
<dbReference type="Gene3D" id="3.90.79.10">
    <property type="entry name" value="Nucleoside Triphosphate Pyrophosphohydrolase"/>
    <property type="match status" value="1"/>
</dbReference>
<dbReference type="GO" id="GO:0005737">
    <property type="term" value="C:cytoplasm"/>
    <property type="evidence" value="ECO:0007669"/>
    <property type="project" value="TreeGrafter"/>
</dbReference>
<dbReference type="GO" id="GO:0046872">
    <property type="term" value="F:metal ion binding"/>
    <property type="evidence" value="ECO:0007669"/>
    <property type="project" value="UniProtKB-KW"/>
</dbReference>
<dbReference type="GO" id="GO:0008486">
    <property type="term" value="F:diphosphoinositol-polyphosphate diphosphatase activity"/>
    <property type="evidence" value="ECO:0007669"/>
    <property type="project" value="TreeGrafter"/>
</dbReference>
<dbReference type="PANTHER" id="PTHR12629:SF0">
    <property type="entry name" value="DIPHOSPHOINOSITOL-POLYPHOSPHATE DIPHOSPHATASE"/>
    <property type="match status" value="1"/>
</dbReference>